<reference evidence="1" key="1">
    <citation type="submission" date="2020-02" db="EMBL/GenBank/DDBJ databases">
        <title>Draft genome sequence of Candidatus Afipia apatlaquensis IBT-C3, a potential strain for decolorization of textile dyes.</title>
        <authorList>
            <person name="Sanchez-Reyes A."/>
            <person name="Breton-Deval L."/>
            <person name="Mangelson H."/>
            <person name="Sanchez-Flores A."/>
        </authorList>
    </citation>
    <scope>NUCLEOTIDE SEQUENCE [LARGE SCALE GENOMIC DNA]</scope>
    <source>
        <strain evidence="1">IBT-C3</strain>
    </source>
</reference>
<keyword evidence="2" id="KW-1185">Reference proteome</keyword>
<organism evidence="1 2">
    <name type="scientific">Candidatus Afipia apatlaquensis</name>
    <dbReference type="NCBI Taxonomy" id="2712852"/>
    <lineage>
        <taxon>Bacteria</taxon>
        <taxon>Pseudomonadati</taxon>
        <taxon>Pseudomonadota</taxon>
        <taxon>Alphaproteobacteria</taxon>
        <taxon>Hyphomicrobiales</taxon>
        <taxon>Nitrobacteraceae</taxon>
        <taxon>Afipia</taxon>
    </lineage>
</organism>
<accession>A0A7C9VJU0</accession>
<sequence>MAQIGTFTRTVDGYTGTIRTFTLKRDVIIIVPAIASETDNAPNYRVLADDVEIGAGWKRTGDKAGDYLSLLIDDPSFGQPIRANLFQVVSGGDTFHLIWTRPSRRAPRE</sequence>
<dbReference type="EMBL" id="JAAMRR010001115">
    <property type="protein sequence ID" value="NGX97749.1"/>
    <property type="molecule type" value="Genomic_DNA"/>
</dbReference>
<dbReference type="InterPro" id="IPR007948">
    <property type="entry name" value="DUF736"/>
</dbReference>
<proteinExistence type="predicted"/>
<evidence type="ECO:0000313" key="2">
    <source>
        <dbReference type="Proteomes" id="UP000480266"/>
    </source>
</evidence>
<dbReference type="Proteomes" id="UP000480266">
    <property type="component" value="Unassembled WGS sequence"/>
</dbReference>
<gene>
    <name evidence="1" type="ORF">G4V63_21835</name>
</gene>
<protein>
    <submittedName>
        <fullName evidence="1">DUF736 domain-containing protein</fullName>
    </submittedName>
</protein>
<comment type="caution">
    <text evidence="1">The sequence shown here is derived from an EMBL/GenBank/DDBJ whole genome shotgun (WGS) entry which is preliminary data.</text>
</comment>
<dbReference type="Pfam" id="PF05284">
    <property type="entry name" value="DUF736"/>
    <property type="match status" value="1"/>
</dbReference>
<dbReference type="AlphaFoldDB" id="A0A7C9VJU0"/>
<evidence type="ECO:0000313" key="1">
    <source>
        <dbReference type="EMBL" id="NGX97749.1"/>
    </source>
</evidence>
<name>A0A7C9VJU0_9BRAD</name>